<accession>A0A381RD32</accession>
<dbReference type="AlphaFoldDB" id="A0A381RD32"/>
<dbReference type="EMBL" id="UINC01001738">
    <property type="protein sequence ID" value="SUZ87767.1"/>
    <property type="molecule type" value="Genomic_DNA"/>
</dbReference>
<evidence type="ECO:0000313" key="2">
    <source>
        <dbReference type="EMBL" id="SUZ87767.1"/>
    </source>
</evidence>
<organism evidence="2">
    <name type="scientific">marine metagenome</name>
    <dbReference type="NCBI Taxonomy" id="408172"/>
    <lineage>
        <taxon>unclassified sequences</taxon>
        <taxon>metagenomes</taxon>
        <taxon>ecological metagenomes</taxon>
    </lineage>
</organism>
<gene>
    <name evidence="2" type="ORF">METZ01_LOCUS40621</name>
</gene>
<keyword evidence="1" id="KW-1133">Transmembrane helix</keyword>
<keyword evidence="1" id="KW-0812">Transmembrane</keyword>
<sequence>MKNDFIMHLVIIGGVILAFFLILKIFDIQF</sequence>
<protein>
    <submittedName>
        <fullName evidence="2">Uncharacterized protein</fullName>
    </submittedName>
</protein>
<evidence type="ECO:0000256" key="1">
    <source>
        <dbReference type="SAM" id="Phobius"/>
    </source>
</evidence>
<proteinExistence type="predicted"/>
<feature type="transmembrane region" description="Helical" evidence="1">
    <location>
        <begin position="6"/>
        <end position="26"/>
    </location>
</feature>
<keyword evidence="1" id="KW-0472">Membrane</keyword>
<reference evidence="2" key="1">
    <citation type="submission" date="2018-05" db="EMBL/GenBank/DDBJ databases">
        <authorList>
            <person name="Lanie J.A."/>
            <person name="Ng W.-L."/>
            <person name="Kazmierczak K.M."/>
            <person name="Andrzejewski T.M."/>
            <person name="Davidsen T.M."/>
            <person name="Wayne K.J."/>
            <person name="Tettelin H."/>
            <person name="Glass J.I."/>
            <person name="Rusch D."/>
            <person name="Podicherti R."/>
            <person name="Tsui H.-C.T."/>
            <person name="Winkler M.E."/>
        </authorList>
    </citation>
    <scope>NUCLEOTIDE SEQUENCE</scope>
</reference>
<name>A0A381RD32_9ZZZZ</name>